<organism evidence="6 7">
    <name type="scientific">Nocardia aurea</name>
    <dbReference type="NCBI Taxonomy" id="2144174"/>
    <lineage>
        <taxon>Bacteria</taxon>
        <taxon>Bacillati</taxon>
        <taxon>Actinomycetota</taxon>
        <taxon>Actinomycetes</taxon>
        <taxon>Mycobacteriales</taxon>
        <taxon>Nocardiaceae</taxon>
        <taxon>Nocardia</taxon>
    </lineage>
</organism>
<dbReference type="RefSeq" id="WP_357789128.1">
    <property type="nucleotide sequence ID" value="NZ_JBFAKC010000019.1"/>
</dbReference>
<evidence type="ECO:0000256" key="4">
    <source>
        <dbReference type="ARBA" id="ARBA00023157"/>
    </source>
</evidence>
<dbReference type="Proteomes" id="UP001551695">
    <property type="component" value="Unassembled WGS sequence"/>
</dbReference>
<keyword evidence="5" id="KW-0732">Signal</keyword>
<dbReference type="EMBL" id="JBFAKC010000019">
    <property type="protein sequence ID" value="MEV0712232.1"/>
    <property type="molecule type" value="Genomic_DNA"/>
</dbReference>
<evidence type="ECO:0000256" key="1">
    <source>
        <dbReference type="ARBA" id="ARBA00007534"/>
    </source>
</evidence>
<dbReference type="SUPFAM" id="SSF53474">
    <property type="entry name" value="alpha/beta-Hydrolases"/>
    <property type="match status" value="1"/>
</dbReference>
<evidence type="ECO:0000256" key="5">
    <source>
        <dbReference type="SAM" id="SignalP"/>
    </source>
</evidence>
<dbReference type="InterPro" id="IPR029058">
    <property type="entry name" value="AB_hydrolase_fold"/>
</dbReference>
<dbReference type="Pfam" id="PF01083">
    <property type="entry name" value="Cutinase"/>
    <property type="match status" value="1"/>
</dbReference>
<comment type="similarity">
    <text evidence="1">Belongs to the cutinase family.</text>
</comment>
<keyword evidence="2" id="KW-0719">Serine esterase</keyword>
<dbReference type="SMART" id="SM01110">
    <property type="entry name" value="Cutinase"/>
    <property type="match status" value="1"/>
</dbReference>
<proteinExistence type="inferred from homology"/>
<protein>
    <submittedName>
        <fullName evidence="6">Cutinase family protein</fullName>
    </submittedName>
</protein>
<sequence length="217" mass="22337">MSSRTIGRAALKGMLIGALCSATLPVFWSAQAQADPGCADVAVVVARGTSEPGALGTIVGDPLYAKVRGSVQVTTTSYAVDYPANPADPTSVRKGVADVVEYVTGALNKCPNQRFVMVGYSEGAIVMHGVLGEAAPLVPSSVAPLESRYQAPIVAVALFGDPGLIWRTGVPQRHRDHTRTYCTSGDPVCQLGGAVPLAHVAYGDAVDDAAGFIAGKL</sequence>
<evidence type="ECO:0000256" key="2">
    <source>
        <dbReference type="ARBA" id="ARBA00022487"/>
    </source>
</evidence>
<accession>A0ABV3G3G5</accession>
<keyword evidence="3" id="KW-0378">Hydrolase</keyword>
<feature type="signal peptide" evidence="5">
    <location>
        <begin position="1"/>
        <end position="34"/>
    </location>
</feature>
<dbReference type="PANTHER" id="PTHR33630">
    <property type="entry name" value="CUTINASE RV1984C-RELATED-RELATED"/>
    <property type="match status" value="1"/>
</dbReference>
<feature type="chain" id="PRO_5045217704" evidence="5">
    <location>
        <begin position="35"/>
        <end position="217"/>
    </location>
</feature>
<keyword evidence="4" id="KW-1015">Disulfide bond</keyword>
<name>A0ABV3G3G5_9NOCA</name>
<dbReference type="Gene3D" id="3.40.50.1820">
    <property type="entry name" value="alpha/beta hydrolase"/>
    <property type="match status" value="1"/>
</dbReference>
<gene>
    <name evidence="6" type="ORF">AB0I48_32190</name>
</gene>
<evidence type="ECO:0000313" key="7">
    <source>
        <dbReference type="Proteomes" id="UP001551695"/>
    </source>
</evidence>
<dbReference type="PANTHER" id="PTHR33630:SF9">
    <property type="entry name" value="CUTINASE 4"/>
    <property type="match status" value="1"/>
</dbReference>
<evidence type="ECO:0000313" key="6">
    <source>
        <dbReference type="EMBL" id="MEV0712232.1"/>
    </source>
</evidence>
<reference evidence="6 7" key="1">
    <citation type="submission" date="2024-06" db="EMBL/GenBank/DDBJ databases">
        <title>The Natural Products Discovery Center: Release of the First 8490 Sequenced Strains for Exploring Actinobacteria Biosynthetic Diversity.</title>
        <authorList>
            <person name="Kalkreuter E."/>
            <person name="Kautsar S.A."/>
            <person name="Yang D."/>
            <person name="Bader C.D."/>
            <person name="Teijaro C.N."/>
            <person name="Fluegel L."/>
            <person name="Davis C.M."/>
            <person name="Simpson J.R."/>
            <person name="Lauterbach L."/>
            <person name="Steele A.D."/>
            <person name="Gui C."/>
            <person name="Meng S."/>
            <person name="Li G."/>
            <person name="Viehrig K."/>
            <person name="Ye F."/>
            <person name="Su P."/>
            <person name="Kiefer A.F."/>
            <person name="Nichols A."/>
            <person name="Cepeda A.J."/>
            <person name="Yan W."/>
            <person name="Fan B."/>
            <person name="Jiang Y."/>
            <person name="Adhikari A."/>
            <person name="Zheng C.-J."/>
            <person name="Schuster L."/>
            <person name="Cowan T.M."/>
            <person name="Smanski M.J."/>
            <person name="Chevrette M.G."/>
            <person name="De Carvalho L.P.S."/>
            <person name="Shen B."/>
        </authorList>
    </citation>
    <scope>NUCLEOTIDE SEQUENCE [LARGE SCALE GENOMIC DNA]</scope>
    <source>
        <strain evidence="6 7">NPDC050403</strain>
    </source>
</reference>
<comment type="caution">
    <text evidence="6">The sequence shown here is derived from an EMBL/GenBank/DDBJ whole genome shotgun (WGS) entry which is preliminary data.</text>
</comment>
<keyword evidence="7" id="KW-1185">Reference proteome</keyword>
<evidence type="ECO:0000256" key="3">
    <source>
        <dbReference type="ARBA" id="ARBA00022801"/>
    </source>
</evidence>
<dbReference type="InterPro" id="IPR000675">
    <property type="entry name" value="Cutinase/axe"/>
</dbReference>